<name>A0A6J4VHE8_9BACT</name>
<sequence length="45" mass="4853">GRAATRDERDSGTPPAASALAADHRRDRLDVCGRHAADRLEALRV</sequence>
<protein>
    <submittedName>
        <fullName evidence="2">Uncharacterized protein</fullName>
    </submittedName>
</protein>
<gene>
    <name evidence="2" type="ORF">AVDCRST_MAG18-2597</name>
</gene>
<evidence type="ECO:0000256" key="1">
    <source>
        <dbReference type="SAM" id="MobiDB-lite"/>
    </source>
</evidence>
<feature type="non-terminal residue" evidence="2">
    <location>
        <position position="1"/>
    </location>
</feature>
<reference evidence="2" key="1">
    <citation type="submission" date="2020-02" db="EMBL/GenBank/DDBJ databases">
        <authorList>
            <person name="Meier V. D."/>
        </authorList>
    </citation>
    <scope>NUCLEOTIDE SEQUENCE</scope>
    <source>
        <strain evidence="2">AVDCRST_MAG18</strain>
    </source>
</reference>
<accession>A0A6J4VHE8</accession>
<feature type="non-terminal residue" evidence="2">
    <location>
        <position position="45"/>
    </location>
</feature>
<feature type="compositionally biased region" description="Basic and acidic residues" evidence="1">
    <location>
        <begin position="1"/>
        <end position="11"/>
    </location>
</feature>
<dbReference type="EMBL" id="CADCWN010000200">
    <property type="protein sequence ID" value="CAA9576419.1"/>
    <property type="molecule type" value="Genomic_DNA"/>
</dbReference>
<dbReference type="AlphaFoldDB" id="A0A6J4VHE8"/>
<evidence type="ECO:0000313" key="2">
    <source>
        <dbReference type="EMBL" id="CAA9576419.1"/>
    </source>
</evidence>
<organism evidence="2">
    <name type="scientific">uncultured Thermomicrobiales bacterium</name>
    <dbReference type="NCBI Taxonomy" id="1645740"/>
    <lineage>
        <taxon>Bacteria</taxon>
        <taxon>Pseudomonadati</taxon>
        <taxon>Thermomicrobiota</taxon>
        <taxon>Thermomicrobia</taxon>
        <taxon>Thermomicrobiales</taxon>
        <taxon>environmental samples</taxon>
    </lineage>
</organism>
<proteinExistence type="predicted"/>
<feature type="region of interest" description="Disordered" evidence="1">
    <location>
        <begin position="1"/>
        <end position="24"/>
    </location>
</feature>